<evidence type="ECO:0000256" key="6">
    <source>
        <dbReference type="ARBA" id="ARBA00022692"/>
    </source>
</evidence>
<keyword evidence="5 12" id="KW-0349">Heme</keyword>
<dbReference type="GO" id="GO:0016020">
    <property type="term" value="C:membrane"/>
    <property type="evidence" value="ECO:0007669"/>
    <property type="project" value="UniProtKB-SubCell"/>
</dbReference>
<evidence type="ECO:0000256" key="1">
    <source>
        <dbReference type="ARBA" id="ARBA00004050"/>
    </source>
</evidence>
<evidence type="ECO:0000256" key="12">
    <source>
        <dbReference type="PIRSR" id="PIRSR000178-1"/>
    </source>
</evidence>
<evidence type="ECO:0000256" key="7">
    <source>
        <dbReference type="ARBA" id="ARBA00022723"/>
    </source>
</evidence>
<gene>
    <name evidence="14" type="primary">sdhC</name>
    <name evidence="14" type="ORF">HQ394_11465</name>
</gene>
<evidence type="ECO:0000256" key="5">
    <source>
        <dbReference type="ARBA" id="ARBA00022617"/>
    </source>
</evidence>
<dbReference type="GO" id="GO:0046872">
    <property type="term" value="F:metal ion binding"/>
    <property type="evidence" value="ECO:0007669"/>
    <property type="project" value="UniProtKB-KW"/>
</dbReference>
<comment type="similarity">
    <text evidence="3">Belongs to the cytochrome b560 family.</text>
</comment>
<sequence length="129" mass="13777">MASPERPLSPHLQVYKPQLTSVLSILHRVTGVALTAGTLLLTWWLVSAAYGPDAFATAQGFAGSLIGQLILWGFTFALFYHLGNGVRHLAWDFGWGFELSQLRTSGIIMVAFAVGATLVTLIAAYAVGG</sequence>
<evidence type="ECO:0000256" key="10">
    <source>
        <dbReference type="ARBA" id="ARBA00023136"/>
    </source>
</evidence>
<comment type="cofactor">
    <cofactor evidence="12">
        <name>heme</name>
        <dbReference type="ChEBI" id="CHEBI:30413"/>
    </cofactor>
    <text evidence="12">The heme is bound between the two transmembrane subunits.</text>
</comment>
<keyword evidence="10 13" id="KW-0472">Membrane</keyword>
<dbReference type="EMBL" id="CP053923">
    <property type="protein sequence ID" value="QNT69820.1"/>
    <property type="molecule type" value="Genomic_DNA"/>
</dbReference>
<dbReference type="PROSITE" id="PS01000">
    <property type="entry name" value="SDH_CYT_1"/>
    <property type="match status" value="1"/>
</dbReference>
<dbReference type="RefSeq" id="WP_190260333.1">
    <property type="nucleotide sequence ID" value="NZ_CP053923.1"/>
</dbReference>
<reference evidence="14 15" key="1">
    <citation type="submission" date="2020-05" db="EMBL/GenBank/DDBJ databases">
        <title>Complete closed genome sequence of Defluviicoccus vanus.</title>
        <authorList>
            <person name="Bessarab I."/>
            <person name="Arumugam K."/>
            <person name="Maszenan A.M."/>
            <person name="Seviour R.J."/>
            <person name="Williams R.B."/>
        </authorList>
    </citation>
    <scope>NUCLEOTIDE SEQUENCE [LARGE SCALE GENOMIC DNA]</scope>
    <source>
        <strain evidence="14 15">Ben 114</strain>
    </source>
</reference>
<dbReference type="NCBIfam" id="TIGR02970">
    <property type="entry name" value="succ_dehyd_cytB"/>
    <property type="match status" value="1"/>
</dbReference>
<dbReference type="InterPro" id="IPR014314">
    <property type="entry name" value="Succ_DH_cytb556"/>
</dbReference>
<keyword evidence="7 12" id="KW-0479">Metal-binding</keyword>
<dbReference type="PIRSF" id="PIRSF000178">
    <property type="entry name" value="SDH_cyt_b560"/>
    <property type="match status" value="1"/>
</dbReference>
<dbReference type="InterPro" id="IPR018495">
    <property type="entry name" value="Succ_DH_cyt_bsu_CS"/>
</dbReference>
<evidence type="ECO:0000256" key="8">
    <source>
        <dbReference type="ARBA" id="ARBA00022989"/>
    </source>
</evidence>
<dbReference type="InterPro" id="IPR000701">
    <property type="entry name" value="SuccDH_FuR_B_TM-su"/>
</dbReference>
<dbReference type="CDD" id="cd03499">
    <property type="entry name" value="SQR_TypeC_SdhC"/>
    <property type="match status" value="1"/>
</dbReference>
<comment type="subunit">
    <text evidence="11">Part of an enzyme complex containing four subunits: a flavoprotein, an iron-sulfur protein, plus two membrane-anchoring proteins, SdhC and SdhD. The complex can form homotrimers.</text>
</comment>
<organism evidence="14 15">
    <name type="scientific">Defluviicoccus vanus</name>
    <dbReference type="NCBI Taxonomy" id="111831"/>
    <lineage>
        <taxon>Bacteria</taxon>
        <taxon>Pseudomonadati</taxon>
        <taxon>Pseudomonadota</taxon>
        <taxon>Alphaproteobacteria</taxon>
        <taxon>Rhodospirillales</taxon>
        <taxon>Rhodospirillaceae</taxon>
        <taxon>Defluviicoccus</taxon>
    </lineage>
</organism>
<dbReference type="PROSITE" id="PS01001">
    <property type="entry name" value="SDH_CYT_2"/>
    <property type="match status" value="1"/>
</dbReference>
<dbReference type="Proteomes" id="UP000516369">
    <property type="component" value="Chromosome"/>
</dbReference>
<dbReference type="PANTHER" id="PTHR10978">
    <property type="entry name" value="SUCCINATE DEHYDROGENASE CYTOCHROME B560 SUBUNIT"/>
    <property type="match status" value="1"/>
</dbReference>
<feature type="transmembrane region" description="Helical" evidence="13">
    <location>
        <begin position="102"/>
        <end position="127"/>
    </location>
</feature>
<evidence type="ECO:0000256" key="4">
    <source>
        <dbReference type="ARBA" id="ARBA00020076"/>
    </source>
</evidence>
<feature type="transmembrane region" description="Helical" evidence="13">
    <location>
        <begin position="58"/>
        <end position="82"/>
    </location>
</feature>
<evidence type="ECO:0000313" key="15">
    <source>
        <dbReference type="Proteomes" id="UP000516369"/>
    </source>
</evidence>
<evidence type="ECO:0000256" key="9">
    <source>
        <dbReference type="ARBA" id="ARBA00023004"/>
    </source>
</evidence>
<protein>
    <recommendedName>
        <fullName evidence="4">Succinate dehydrogenase cytochrome b556 subunit</fullName>
    </recommendedName>
</protein>
<dbReference type="AlphaFoldDB" id="A0A7H1N284"/>
<comment type="function">
    <text evidence="1">Membrane-anchoring subunit of succinate dehydrogenase (SDH).</text>
</comment>
<comment type="subcellular location">
    <subcellularLocation>
        <location evidence="2">Membrane</location>
        <topology evidence="2">Multi-pass membrane protein</topology>
    </subcellularLocation>
</comment>
<dbReference type="GO" id="GO:0006099">
    <property type="term" value="P:tricarboxylic acid cycle"/>
    <property type="evidence" value="ECO:0007669"/>
    <property type="project" value="InterPro"/>
</dbReference>
<evidence type="ECO:0000256" key="13">
    <source>
        <dbReference type="SAM" id="Phobius"/>
    </source>
</evidence>
<dbReference type="InterPro" id="IPR034804">
    <property type="entry name" value="SQR/QFR_C/D"/>
</dbReference>
<evidence type="ECO:0000256" key="2">
    <source>
        <dbReference type="ARBA" id="ARBA00004141"/>
    </source>
</evidence>
<evidence type="ECO:0000313" key="14">
    <source>
        <dbReference type="EMBL" id="QNT69820.1"/>
    </source>
</evidence>
<proteinExistence type="inferred from homology"/>
<accession>A0A7H1N284</accession>
<dbReference type="KEGG" id="dvn:HQ394_11465"/>
<evidence type="ECO:0000256" key="3">
    <source>
        <dbReference type="ARBA" id="ARBA00007244"/>
    </source>
</evidence>
<dbReference type="Gene3D" id="1.20.1300.10">
    <property type="entry name" value="Fumarate reductase/succinate dehydrogenase, transmembrane subunit"/>
    <property type="match status" value="1"/>
</dbReference>
<dbReference type="GO" id="GO:0009055">
    <property type="term" value="F:electron transfer activity"/>
    <property type="evidence" value="ECO:0007669"/>
    <property type="project" value="InterPro"/>
</dbReference>
<dbReference type="SUPFAM" id="SSF81343">
    <property type="entry name" value="Fumarate reductase respiratory complex transmembrane subunits"/>
    <property type="match status" value="1"/>
</dbReference>
<feature type="transmembrane region" description="Helical" evidence="13">
    <location>
        <begin position="25"/>
        <end position="46"/>
    </location>
</feature>
<dbReference type="PANTHER" id="PTHR10978:SF5">
    <property type="entry name" value="SUCCINATE DEHYDROGENASE CYTOCHROME B560 SUBUNIT, MITOCHONDRIAL"/>
    <property type="match status" value="1"/>
</dbReference>
<name>A0A7H1N284_9PROT</name>
<feature type="binding site" description="axial binding residue" evidence="12">
    <location>
        <position position="81"/>
    </location>
    <ligand>
        <name>heme</name>
        <dbReference type="ChEBI" id="CHEBI:30413"/>
        <note>ligand shared with second transmembrane subunit</note>
    </ligand>
    <ligandPart>
        <name>Fe</name>
        <dbReference type="ChEBI" id="CHEBI:18248"/>
    </ligandPart>
</feature>
<keyword evidence="15" id="KW-1185">Reference proteome</keyword>
<keyword evidence="9 12" id="KW-0408">Iron</keyword>
<dbReference type="Pfam" id="PF01127">
    <property type="entry name" value="Sdh_cyt"/>
    <property type="match status" value="1"/>
</dbReference>
<keyword evidence="6 13" id="KW-0812">Transmembrane</keyword>
<keyword evidence="8 13" id="KW-1133">Transmembrane helix</keyword>
<evidence type="ECO:0000256" key="11">
    <source>
        <dbReference type="ARBA" id="ARBA00025912"/>
    </source>
</evidence>